<feature type="compositionally biased region" description="Basic and acidic residues" evidence="1">
    <location>
        <begin position="1"/>
        <end position="12"/>
    </location>
</feature>
<feature type="region of interest" description="Disordered" evidence="1">
    <location>
        <begin position="1"/>
        <end position="28"/>
    </location>
</feature>
<dbReference type="InParanoid" id="A0A3N4L0R6"/>
<dbReference type="Gene3D" id="1.10.472.30">
    <property type="entry name" value="Transcription elongation factor S-II, central domain"/>
    <property type="match status" value="1"/>
</dbReference>
<feature type="domain" description="TFIIS central" evidence="2">
    <location>
        <begin position="58"/>
        <end position="131"/>
    </location>
</feature>
<organism evidence="3 4">
    <name type="scientific">Morchella conica CCBAS932</name>
    <dbReference type="NCBI Taxonomy" id="1392247"/>
    <lineage>
        <taxon>Eukaryota</taxon>
        <taxon>Fungi</taxon>
        <taxon>Dikarya</taxon>
        <taxon>Ascomycota</taxon>
        <taxon>Pezizomycotina</taxon>
        <taxon>Pezizomycetes</taxon>
        <taxon>Pezizales</taxon>
        <taxon>Morchellaceae</taxon>
        <taxon>Morchella</taxon>
    </lineage>
</organism>
<sequence length="131" mass="15036">MGLQRSKPDLARGFDTGIKAQNPRPDHKVAAELRKREAIVKMFKDDVQKKAEIPKADRRQKGLDALYDNLLAKTVPLVRGSDVVLDEAYTEETWCRQLAERIERTVDNEGKTDHNAYVKKCRSILFNLKKN</sequence>
<evidence type="ECO:0000256" key="1">
    <source>
        <dbReference type="SAM" id="MobiDB-lite"/>
    </source>
</evidence>
<evidence type="ECO:0000259" key="2">
    <source>
        <dbReference type="PROSITE" id="PS51321"/>
    </source>
</evidence>
<dbReference type="InterPro" id="IPR003618">
    <property type="entry name" value="TFIIS_cen_dom"/>
</dbReference>
<keyword evidence="4" id="KW-1185">Reference proteome</keyword>
<dbReference type="InterPro" id="IPR036575">
    <property type="entry name" value="TFIIS_cen_dom_sf"/>
</dbReference>
<dbReference type="PROSITE" id="PS51321">
    <property type="entry name" value="TFIIS_CENTRAL"/>
    <property type="match status" value="1"/>
</dbReference>
<feature type="non-terminal residue" evidence="3">
    <location>
        <position position="131"/>
    </location>
</feature>
<dbReference type="GO" id="GO:0006351">
    <property type="term" value="P:DNA-templated transcription"/>
    <property type="evidence" value="ECO:0007669"/>
    <property type="project" value="InterPro"/>
</dbReference>
<dbReference type="Pfam" id="PF07500">
    <property type="entry name" value="TFIIS_M"/>
    <property type="match status" value="1"/>
</dbReference>
<name>A0A3N4L0R6_9PEZI</name>
<gene>
    <name evidence="3" type="ORF">P167DRAFT_533654</name>
</gene>
<evidence type="ECO:0000313" key="3">
    <source>
        <dbReference type="EMBL" id="RPB15082.1"/>
    </source>
</evidence>
<dbReference type="AlphaFoldDB" id="A0A3N4L0R6"/>
<accession>A0A3N4L0R6</accession>
<dbReference type="SUPFAM" id="SSF46942">
    <property type="entry name" value="Elongation factor TFIIS domain 2"/>
    <property type="match status" value="1"/>
</dbReference>
<evidence type="ECO:0000313" key="4">
    <source>
        <dbReference type="Proteomes" id="UP000277580"/>
    </source>
</evidence>
<dbReference type="Proteomes" id="UP000277580">
    <property type="component" value="Unassembled WGS sequence"/>
</dbReference>
<protein>
    <recommendedName>
        <fullName evidence="2">TFIIS central domain-containing protein</fullName>
    </recommendedName>
</protein>
<proteinExistence type="predicted"/>
<dbReference type="EMBL" id="ML119115">
    <property type="protein sequence ID" value="RPB15082.1"/>
    <property type="molecule type" value="Genomic_DNA"/>
</dbReference>
<reference evidence="3 4" key="1">
    <citation type="journal article" date="2018" name="Nat. Ecol. Evol.">
        <title>Pezizomycetes genomes reveal the molecular basis of ectomycorrhizal truffle lifestyle.</title>
        <authorList>
            <person name="Murat C."/>
            <person name="Payen T."/>
            <person name="Noel B."/>
            <person name="Kuo A."/>
            <person name="Morin E."/>
            <person name="Chen J."/>
            <person name="Kohler A."/>
            <person name="Krizsan K."/>
            <person name="Balestrini R."/>
            <person name="Da Silva C."/>
            <person name="Montanini B."/>
            <person name="Hainaut M."/>
            <person name="Levati E."/>
            <person name="Barry K.W."/>
            <person name="Belfiori B."/>
            <person name="Cichocki N."/>
            <person name="Clum A."/>
            <person name="Dockter R.B."/>
            <person name="Fauchery L."/>
            <person name="Guy J."/>
            <person name="Iotti M."/>
            <person name="Le Tacon F."/>
            <person name="Lindquist E.A."/>
            <person name="Lipzen A."/>
            <person name="Malagnac F."/>
            <person name="Mello A."/>
            <person name="Molinier V."/>
            <person name="Miyauchi S."/>
            <person name="Poulain J."/>
            <person name="Riccioni C."/>
            <person name="Rubini A."/>
            <person name="Sitrit Y."/>
            <person name="Splivallo R."/>
            <person name="Traeger S."/>
            <person name="Wang M."/>
            <person name="Zifcakova L."/>
            <person name="Wipf D."/>
            <person name="Zambonelli A."/>
            <person name="Paolocci F."/>
            <person name="Nowrousian M."/>
            <person name="Ottonello S."/>
            <person name="Baldrian P."/>
            <person name="Spatafora J.W."/>
            <person name="Henrissat B."/>
            <person name="Nagy L.G."/>
            <person name="Aury J.M."/>
            <person name="Wincker P."/>
            <person name="Grigoriev I.V."/>
            <person name="Bonfante P."/>
            <person name="Martin F.M."/>
        </authorList>
    </citation>
    <scope>NUCLEOTIDE SEQUENCE [LARGE SCALE GENOMIC DNA]</scope>
    <source>
        <strain evidence="3 4">CCBAS932</strain>
    </source>
</reference>